<keyword evidence="6" id="KW-0175">Coiled coil</keyword>
<evidence type="ECO:0000256" key="4">
    <source>
        <dbReference type="ARBA" id="ARBA00022806"/>
    </source>
</evidence>
<sequence length="1167" mass="131315">MSGMDRPFLHKSIDELEALFVRFCDDEKRISQIADELEFRHTSKAATLSDQINAKLYGIRQERLTTRSMEMASSHKDHEPPPHRPIPQDAPESLLSAWIAFEALAPQTYRRPEDLANGDKRCVAKISYGSLPWEKKEKSLPKKNLFYQITLGSISMAQATEALIKVFGDNEEELRRPPAREKAAIAAIVVDSNGIIVGEKSTAISSFAWALHYALQRRLDALADWPSLESELVSKLEDFFQHYDKNEKILPVNSKMISAAWAWLQKEFSLVPEMVEGPNFAVRIYQSFKIKTPPEASLLNSFFLHDLSLVLSQVKKGNIPFILKQYLGLSKPENIQNLFTSQSALEQAVAPQNIPTARWPSKGGHPLVLLQQAAVNLARKELLNKEGLLAVNGPPGTGKTTLLRDIIASVVTDRACAMATFDDPSKAFRSTGHKLPAGDHGFFHLYALNQSLKGHELLVASSNNKAVENVSKELPASEAIGRNDELQYFKSISNTIFNRKYDEGEGDAEKETVDTWGLIAAVLGNSKNRYYFQQSFWWDEDYAFRYYLKVARGDGKIVKEIKDPQSGKVIAEATPQIILTEQPPTPQEARANWLQARVRFLNQKKDIEEELSTLETLRENCLKLSTLRQELSEKQVALSSIEEKRQYIKSQYHAYEQALTFLQREKDIQKNKIEMHVQNKPFFLAMLFNTKKAKGWRSTFHQLLNEKNALLLRLNEAEQEREETTQQLTFVSLGYQQATKKVAELEQELTQLSEEIEGKRELLDYRMVDNHFFEQNHGDLHKTSPWVSSALHRKREELFIAAMDLHKAFIGASAQKILHNLSILMDVFSGKVLEDDGKRQFLGDLWSTLFLVIPVLSTTFASVDRMLGQLPEGAIGWLLVDEAGQALPQAAVGAMLRSKRAIVVGDPLQIPPVVSLPEKLINKISIFFGIDKTLWAAPQASVQMLADRATRYQTSFNSDKGPRRVGLPLLVHRRCQQPMFDISNHIAYDNQMVHAPGPANPGATGEILGHSQWFDVTSDAESKWSPQEGDFVVSLLNKIAERGVTNPDIFLITPFRQVAGELRKRLEHEFQLFKTFGVEADEWLKDRVGTIHTVQGREAESVVLILGAPGQKHAGARNWAASTPNILNVAASRAKQNLYVVGSWKAWAGTGHAVIMANNLVSHKTNI</sequence>
<dbReference type="InterPro" id="IPR041677">
    <property type="entry name" value="DNA2/NAM7_AAA_11"/>
</dbReference>
<protein>
    <submittedName>
        <fullName evidence="9">AAA domain-containing protein</fullName>
    </submittedName>
</protein>
<feature type="domain" description="DNA2/NAM7 helicase helicase" evidence="7">
    <location>
        <begin position="855"/>
        <end position="914"/>
    </location>
</feature>
<evidence type="ECO:0000256" key="3">
    <source>
        <dbReference type="ARBA" id="ARBA00022801"/>
    </source>
</evidence>
<comment type="similarity">
    <text evidence="1">Belongs to the DNA2/NAM7 helicase family.</text>
</comment>
<dbReference type="EMBL" id="JAKPBZ010000109">
    <property type="protein sequence ID" value="MCL2892825.1"/>
    <property type="molecule type" value="Genomic_DNA"/>
</dbReference>
<dbReference type="Proteomes" id="UP001203069">
    <property type="component" value="Unassembled WGS sequence"/>
</dbReference>
<keyword evidence="4" id="KW-0347">Helicase</keyword>
<dbReference type="InterPro" id="IPR027417">
    <property type="entry name" value="P-loop_NTPase"/>
</dbReference>
<feature type="coiled-coil region" evidence="6">
    <location>
        <begin position="597"/>
        <end position="672"/>
    </location>
</feature>
<dbReference type="InterPro" id="IPR041679">
    <property type="entry name" value="DNA2/NAM7-like_C"/>
</dbReference>
<evidence type="ECO:0000256" key="2">
    <source>
        <dbReference type="ARBA" id="ARBA00022741"/>
    </source>
</evidence>
<feature type="domain" description="DNA2/NAM7 helicase-like C-terminal" evidence="8">
    <location>
        <begin position="1019"/>
        <end position="1143"/>
    </location>
</feature>
<keyword evidence="3" id="KW-0378">Hydrolase</keyword>
<organism evidence="9 10">
    <name type="scientific">Brenneria tiliae</name>
    <dbReference type="NCBI Taxonomy" id="2914984"/>
    <lineage>
        <taxon>Bacteria</taxon>
        <taxon>Pseudomonadati</taxon>
        <taxon>Pseudomonadota</taxon>
        <taxon>Gammaproteobacteria</taxon>
        <taxon>Enterobacterales</taxon>
        <taxon>Pectobacteriaceae</taxon>
        <taxon>Brenneria</taxon>
    </lineage>
</organism>
<evidence type="ECO:0000256" key="6">
    <source>
        <dbReference type="SAM" id="Coils"/>
    </source>
</evidence>
<reference evidence="9 10" key="1">
    <citation type="submission" date="2022-02" db="EMBL/GenBank/DDBJ databases">
        <title>Description of Brenneria tiliae sp. nov. isolated from symptomatic Tilia x moltkei and Tilia x europaea trees in the UK.</title>
        <authorList>
            <person name="Kile H."/>
        </authorList>
    </citation>
    <scope>NUCLEOTIDE SEQUENCE [LARGE SCALE GENOMIC DNA]</scope>
    <source>
        <strain evidence="9 10">MC1SB4.1</strain>
    </source>
</reference>
<keyword evidence="2" id="KW-0547">Nucleotide-binding</keyword>
<accession>A0ABT0MSJ5</accession>
<dbReference type="RefSeq" id="WP_249244425.1">
    <property type="nucleotide sequence ID" value="NZ_JAKPBZ010000109.1"/>
</dbReference>
<keyword evidence="5" id="KW-0067">ATP-binding</keyword>
<keyword evidence="10" id="KW-1185">Reference proteome</keyword>
<dbReference type="PANTHER" id="PTHR43788:SF8">
    <property type="entry name" value="DNA-BINDING PROTEIN SMUBP-2"/>
    <property type="match status" value="1"/>
</dbReference>
<dbReference type="PANTHER" id="PTHR43788">
    <property type="entry name" value="DNA2/NAM7 HELICASE FAMILY MEMBER"/>
    <property type="match status" value="1"/>
</dbReference>
<proteinExistence type="inferred from homology"/>
<feature type="coiled-coil region" evidence="6">
    <location>
        <begin position="700"/>
        <end position="762"/>
    </location>
</feature>
<dbReference type="Pfam" id="PF13086">
    <property type="entry name" value="AAA_11"/>
    <property type="match status" value="1"/>
</dbReference>
<evidence type="ECO:0000256" key="5">
    <source>
        <dbReference type="ARBA" id="ARBA00022840"/>
    </source>
</evidence>
<dbReference type="Gene3D" id="3.40.50.300">
    <property type="entry name" value="P-loop containing nucleotide triphosphate hydrolases"/>
    <property type="match status" value="2"/>
</dbReference>
<evidence type="ECO:0000313" key="9">
    <source>
        <dbReference type="EMBL" id="MCL2892825.1"/>
    </source>
</evidence>
<comment type="caution">
    <text evidence="9">The sequence shown here is derived from an EMBL/GenBank/DDBJ whole genome shotgun (WGS) entry which is preliminary data.</text>
</comment>
<name>A0ABT0MSJ5_9GAMM</name>
<dbReference type="Pfam" id="PF13087">
    <property type="entry name" value="AAA_12"/>
    <property type="match status" value="1"/>
</dbReference>
<dbReference type="InterPro" id="IPR050534">
    <property type="entry name" value="Coronavir_polyprotein_1ab"/>
</dbReference>
<gene>
    <name evidence="9" type="ORF">MFP26_08985</name>
</gene>
<evidence type="ECO:0000259" key="8">
    <source>
        <dbReference type="Pfam" id="PF13087"/>
    </source>
</evidence>
<evidence type="ECO:0000313" key="10">
    <source>
        <dbReference type="Proteomes" id="UP001203069"/>
    </source>
</evidence>
<evidence type="ECO:0000259" key="7">
    <source>
        <dbReference type="Pfam" id="PF13086"/>
    </source>
</evidence>
<evidence type="ECO:0000256" key="1">
    <source>
        <dbReference type="ARBA" id="ARBA00007913"/>
    </source>
</evidence>
<dbReference type="SUPFAM" id="SSF52540">
    <property type="entry name" value="P-loop containing nucleoside triphosphate hydrolases"/>
    <property type="match status" value="1"/>
</dbReference>